<dbReference type="GO" id="GO:0005886">
    <property type="term" value="C:plasma membrane"/>
    <property type="evidence" value="ECO:0007669"/>
    <property type="project" value="TreeGrafter"/>
</dbReference>
<dbReference type="InterPro" id="IPR000537">
    <property type="entry name" value="UbiA_prenyltransferase"/>
</dbReference>
<accession>A0A9J6P0T9</accession>
<dbReference type="EC" id="2.4.2.45" evidence="6"/>
<dbReference type="NCBIfam" id="NF008977">
    <property type="entry name" value="PRK12324.1-2"/>
    <property type="match status" value="1"/>
</dbReference>
<feature type="transmembrane region" description="Helical" evidence="5">
    <location>
        <begin position="134"/>
        <end position="153"/>
    </location>
</feature>
<organism evidence="6 7">
    <name type="scientific">Oceanirhabdus seepicola</name>
    <dbReference type="NCBI Taxonomy" id="2828781"/>
    <lineage>
        <taxon>Bacteria</taxon>
        <taxon>Bacillati</taxon>
        <taxon>Bacillota</taxon>
        <taxon>Clostridia</taxon>
        <taxon>Eubacteriales</taxon>
        <taxon>Clostridiaceae</taxon>
        <taxon>Oceanirhabdus</taxon>
    </lineage>
</organism>
<dbReference type="GO" id="GO:0009247">
    <property type="term" value="P:glycolipid biosynthetic process"/>
    <property type="evidence" value="ECO:0007669"/>
    <property type="project" value="TreeGrafter"/>
</dbReference>
<keyword evidence="6" id="KW-0808">Transferase</keyword>
<dbReference type="CDD" id="cd13963">
    <property type="entry name" value="PT_UbiA_2"/>
    <property type="match status" value="1"/>
</dbReference>
<feature type="transmembrane region" description="Helical" evidence="5">
    <location>
        <begin position="159"/>
        <end position="176"/>
    </location>
</feature>
<proteinExistence type="predicted"/>
<evidence type="ECO:0000256" key="2">
    <source>
        <dbReference type="ARBA" id="ARBA00022692"/>
    </source>
</evidence>
<feature type="transmembrane region" description="Helical" evidence="5">
    <location>
        <begin position="229"/>
        <end position="249"/>
    </location>
</feature>
<protein>
    <submittedName>
        <fullName evidence="6">Decaprenyl-phosphate phosphoribosyltransferase</fullName>
        <ecNumber evidence="6">2.4.2.45</ecNumber>
    </submittedName>
</protein>
<dbReference type="EMBL" id="JAGSOJ010000002">
    <property type="protein sequence ID" value="MCM1990255.1"/>
    <property type="molecule type" value="Genomic_DNA"/>
</dbReference>
<dbReference type="NCBIfam" id="NF008978">
    <property type="entry name" value="PRK12324.1-4"/>
    <property type="match status" value="1"/>
</dbReference>
<evidence type="ECO:0000256" key="5">
    <source>
        <dbReference type="SAM" id="Phobius"/>
    </source>
</evidence>
<keyword evidence="3 5" id="KW-1133">Transmembrane helix</keyword>
<reference evidence="6" key="2">
    <citation type="submission" date="2021-04" db="EMBL/GenBank/DDBJ databases">
        <authorList>
            <person name="Dong X."/>
        </authorList>
    </citation>
    <scope>NUCLEOTIDE SEQUENCE</scope>
    <source>
        <strain evidence="6">ZWT</strain>
    </source>
</reference>
<evidence type="ECO:0000256" key="1">
    <source>
        <dbReference type="ARBA" id="ARBA00004141"/>
    </source>
</evidence>
<evidence type="ECO:0000313" key="6">
    <source>
        <dbReference type="EMBL" id="MCM1990255.1"/>
    </source>
</evidence>
<sequence length="287" mass="32592">MMEKIKSYLKLFRVKQWIKNGFVFCALIFSRSFTNTDNIFVTIKAFIAFCFVSSFVYIINDASDIEKDRMHPVKKNRPLASGKVSLKEGYILAFIMIFAACGISYNINSLLLRITLLYAVLNILYTYKLKNIAIIDVMSIAAGFILRVAAGAVAIDVKLSSWIIICTGLLSLYLGFGKRKNELYLLKVGAGTHRKTLSQYSEEYVDRILLMLLGLTIISYILYCIDGTEYARMIYTIPFVIYGTLRYEMLLSTNKMGGAPEEVFIQDKPFLVNIVLWLVTCLWAVAL</sequence>
<dbReference type="RefSeq" id="WP_250859293.1">
    <property type="nucleotide sequence ID" value="NZ_JAGSOJ010000002.1"/>
</dbReference>
<evidence type="ECO:0000256" key="4">
    <source>
        <dbReference type="ARBA" id="ARBA00023136"/>
    </source>
</evidence>
<evidence type="ECO:0000256" key="3">
    <source>
        <dbReference type="ARBA" id="ARBA00022989"/>
    </source>
</evidence>
<keyword evidence="2 5" id="KW-0812">Transmembrane</keyword>
<gene>
    <name evidence="6" type="ORF">KDK92_10965</name>
</gene>
<evidence type="ECO:0000313" key="7">
    <source>
        <dbReference type="Proteomes" id="UP001056429"/>
    </source>
</evidence>
<keyword evidence="4 5" id="KW-0472">Membrane</keyword>
<dbReference type="Gene3D" id="1.10.357.140">
    <property type="entry name" value="UbiA prenyltransferase"/>
    <property type="match status" value="1"/>
</dbReference>
<keyword evidence="7" id="KW-1185">Reference proteome</keyword>
<dbReference type="Proteomes" id="UP001056429">
    <property type="component" value="Unassembled WGS sequence"/>
</dbReference>
<reference evidence="6" key="1">
    <citation type="journal article" date="2021" name="mSystems">
        <title>Bacteria and Archaea Synergistically Convert Glycine Betaine to Biogenic Methane in the Formosa Cold Seep of the South China Sea.</title>
        <authorList>
            <person name="Li L."/>
            <person name="Zhang W."/>
            <person name="Zhang S."/>
            <person name="Song L."/>
            <person name="Sun Q."/>
            <person name="Zhang H."/>
            <person name="Xiang H."/>
            <person name="Dong X."/>
        </authorList>
    </citation>
    <scope>NUCLEOTIDE SEQUENCE</scope>
    <source>
        <strain evidence="6">ZWT</strain>
    </source>
</reference>
<feature type="transmembrane region" description="Helical" evidence="5">
    <location>
        <begin position="84"/>
        <end position="105"/>
    </location>
</feature>
<dbReference type="AlphaFoldDB" id="A0A9J6P0T9"/>
<dbReference type="Pfam" id="PF01040">
    <property type="entry name" value="UbiA"/>
    <property type="match status" value="1"/>
</dbReference>
<dbReference type="PANTHER" id="PTHR11048:SF5">
    <property type="entry name" value="DECAPRENYL-PHOSPHATE PHOSPHORIBOSYLTRANSFERASE"/>
    <property type="match status" value="1"/>
</dbReference>
<dbReference type="PANTHER" id="PTHR11048">
    <property type="entry name" value="PRENYLTRANSFERASES"/>
    <property type="match status" value="1"/>
</dbReference>
<dbReference type="GO" id="GO:0016765">
    <property type="term" value="F:transferase activity, transferring alkyl or aryl (other than methyl) groups"/>
    <property type="evidence" value="ECO:0007669"/>
    <property type="project" value="InterPro"/>
</dbReference>
<dbReference type="InterPro" id="IPR039653">
    <property type="entry name" value="Prenyltransferase"/>
</dbReference>
<keyword evidence="6" id="KW-0328">Glycosyltransferase</keyword>
<comment type="subcellular location">
    <subcellularLocation>
        <location evidence="1">Membrane</location>
        <topology evidence="1">Multi-pass membrane protein</topology>
    </subcellularLocation>
</comment>
<dbReference type="GO" id="GO:0016757">
    <property type="term" value="F:glycosyltransferase activity"/>
    <property type="evidence" value="ECO:0007669"/>
    <property type="project" value="UniProtKB-KW"/>
</dbReference>
<dbReference type="InterPro" id="IPR044878">
    <property type="entry name" value="UbiA_sf"/>
</dbReference>
<feature type="transmembrane region" description="Helical" evidence="5">
    <location>
        <begin position="270"/>
        <end position="286"/>
    </location>
</feature>
<feature type="transmembrane region" description="Helical" evidence="5">
    <location>
        <begin position="204"/>
        <end position="223"/>
    </location>
</feature>
<name>A0A9J6P0T9_9CLOT</name>
<comment type="caution">
    <text evidence="6">The sequence shown here is derived from an EMBL/GenBank/DDBJ whole genome shotgun (WGS) entry which is preliminary data.</text>
</comment>
<feature type="transmembrane region" description="Helical" evidence="5">
    <location>
        <begin position="44"/>
        <end position="63"/>
    </location>
</feature>